<name>T0IBW7_9SPHN</name>
<dbReference type="Proteomes" id="UP000015525">
    <property type="component" value="Unassembled WGS sequence"/>
</dbReference>
<dbReference type="PATRIC" id="fig|1329909.3.peg.1945"/>
<feature type="compositionally biased region" description="Pro residues" evidence="1">
    <location>
        <begin position="244"/>
        <end position="254"/>
    </location>
</feature>
<gene>
    <name evidence="3" type="ORF">L288_10110</name>
</gene>
<sequence>MPLRAVSCRVWTILSVAALALVAGCSTPKKAPPTPPPPVVPTVKPLPPMGAVEDMSIPEVGDDGKYLTPNRGVTANTALWHVRMALNVAALSCHGVNEPARIQYNRILHVHEGILREANAAVDRNYTAAYGSGGLQARELLNTVVYNFFALPPVTKSFCPVAIEVGAKILAMPSSQLLDYAPEALTQLEKPFQDFYEAYADYLRRLAEWQSRFGGTVTVVVSPTPLPPPPKPPAETGAGFALPPAMPSSVPVPRPQEGSGQPLVPPVTQVIVPTFPVTKPVK</sequence>
<keyword evidence="2" id="KW-0732">Signal</keyword>
<feature type="compositionally biased region" description="Pro residues" evidence="1">
    <location>
        <begin position="224"/>
        <end position="233"/>
    </location>
</feature>
<dbReference type="EMBL" id="ATHO01000085">
    <property type="protein sequence ID" value="EQB07109.1"/>
    <property type="molecule type" value="Genomic_DNA"/>
</dbReference>
<evidence type="ECO:0000256" key="1">
    <source>
        <dbReference type="SAM" id="MobiDB-lite"/>
    </source>
</evidence>
<feature type="region of interest" description="Disordered" evidence="1">
    <location>
        <begin position="224"/>
        <end position="265"/>
    </location>
</feature>
<organism evidence="3 4">
    <name type="scientific">Sphingobium quisquiliarum P25</name>
    <dbReference type="NCBI Taxonomy" id="1329909"/>
    <lineage>
        <taxon>Bacteria</taxon>
        <taxon>Pseudomonadati</taxon>
        <taxon>Pseudomonadota</taxon>
        <taxon>Alphaproteobacteria</taxon>
        <taxon>Sphingomonadales</taxon>
        <taxon>Sphingomonadaceae</taxon>
        <taxon>Sphingobium</taxon>
    </lineage>
</organism>
<proteinExistence type="predicted"/>
<comment type="caution">
    <text evidence="3">The sequence shown here is derived from an EMBL/GenBank/DDBJ whole genome shotgun (WGS) entry which is preliminary data.</text>
</comment>
<dbReference type="RefSeq" id="WP_021238282.1">
    <property type="nucleotide sequence ID" value="NZ_ATHO01000085.1"/>
</dbReference>
<evidence type="ECO:0000256" key="2">
    <source>
        <dbReference type="SAM" id="SignalP"/>
    </source>
</evidence>
<feature type="chain" id="PRO_5004577110" evidence="2">
    <location>
        <begin position="32"/>
        <end position="282"/>
    </location>
</feature>
<evidence type="ECO:0000313" key="4">
    <source>
        <dbReference type="Proteomes" id="UP000015525"/>
    </source>
</evidence>
<accession>T0IBW7</accession>
<feature type="signal peptide" evidence="2">
    <location>
        <begin position="1"/>
        <end position="31"/>
    </location>
</feature>
<dbReference type="PROSITE" id="PS51257">
    <property type="entry name" value="PROKAR_LIPOPROTEIN"/>
    <property type="match status" value="1"/>
</dbReference>
<reference evidence="3 4" key="1">
    <citation type="journal article" date="2013" name="Genome Announc.">
        <title>Draft Genome Sequence of Sphingobium quisquiliarum Strain P25T, a Novel Hexachlorocyclohexane (HCH)-Degrading Bacterium Isolated from an HCH Dumpsite.</title>
        <authorList>
            <person name="Kumar Singh A."/>
            <person name="Sangwan N."/>
            <person name="Sharma A."/>
            <person name="Gupta V."/>
            <person name="Khurana J.P."/>
            <person name="Lal R."/>
        </authorList>
    </citation>
    <scope>NUCLEOTIDE SEQUENCE [LARGE SCALE GENOMIC DNA]</scope>
    <source>
        <strain evidence="3 4">P25</strain>
    </source>
</reference>
<dbReference type="AlphaFoldDB" id="T0IBW7"/>
<keyword evidence="4" id="KW-1185">Reference proteome</keyword>
<evidence type="ECO:0000313" key="3">
    <source>
        <dbReference type="EMBL" id="EQB07109.1"/>
    </source>
</evidence>
<protein>
    <submittedName>
        <fullName evidence="3">Uncharacterized protein</fullName>
    </submittedName>
</protein>